<gene>
    <name evidence="1" type="ORF">U9M48_000964</name>
</gene>
<accession>A0AAQ3SIJ2</accession>
<evidence type="ECO:0000313" key="1">
    <source>
        <dbReference type="EMBL" id="WVZ49623.1"/>
    </source>
</evidence>
<sequence>MARPRRREDHVLSPLASPGLRIYLWRRADVAVYWMAAQQYSRCAIPSDNPEATLVAFGGIKIPVEIVEVPEIDSMPGVDDDLDGA</sequence>
<evidence type="ECO:0000313" key="2">
    <source>
        <dbReference type="Proteomes" id="UP001341281"/>
    </source>
</evidence>
<organism evidence="1 2">
    <name type="scientific">Paspalum notatum var. saurae</name>
    <dbReference type="NCBI Taxonomy" id="547442"/>
    <lineage>
        <taxon>Eukaryota</taxon>
        <taxon>Viridiplantae</taxon>
        <taxon>Streptophyta</taxon>
        <taxon>Embryophyta</taxon>
        <taxon>Tracheophyta</taxon>
        <taxon>Spermatophyta</taxon>
        <taxon>Magnoliopsida</taxon>
        <taxon>Liliopsida</taxon>
        <taxon>Poales</taxon>
        <taxon>Poaceae</taxon>
        <taxon>PACMAD clade</taxon>
        <taxon>Panicoideae</taxon>
        <taxon>Andropogonodae</taxon>
        <taxon>Paspaleae</taxon>
        <taxon>Paspalinae</taxon>
        <taxon>Paspalum</taxon>
    </lineage>
</organism>
<keyword evidence="2" id="KW-1185">Reference proteome</keyword>
<protein>
    <submittedName>
        <fullName evidence="1">Uncharacterized protein</fullName>
    </submittedName>
</protein>
<dbReference type="EMBL" id="CP144745">
    <property type="protein sequence ID" value="WVZ49623.1"/>
    <property type="molecule type" value="Genomic_DNA"/>
</dbReference>
<name>A0AAQ3SIJ2_PASNO</name>
<proteinExistence type="predicted"/>
<dbReference type="Proteomes" id="UP001341281">
    <property type="component" value="Chromosome 01"/>
</dbReference>
<reference evidence="1 2" key="1">
    <citation type="submission" date="2024-02" db="EMBL/GenBank/DDBJ databases">
        <title>High-quality chromosome-scale genome assembly of Pensacola bahiagrass (Paspalum notatum Flugge var. saurae).</title>
        <authorList>
            <person name="Vega J.M."/>
            <person name="Podio M."/>
            <person name="Orjuela J."/>
            <person name="Siena L.A."/>
            <person name="Pessino S.C."/>
            <person name="Combes M.C."/>
            <person name="Mariac C."/>
            <person name="Albertini E."/>
            <person name="Pupilli F."/>
            <person name="Ortiz J.P.A."/>
            <person name="Leblanc O."/>
        </authorList>
    </citation>
    <scope>NUCLEOTIDE SEQUENCE [LARGE SCALE GENOMIC DNA]</scope>
    <source>
        <strain evidence="1">R1</strain>
        <tissue evidence="1">Leaf</tissue>
    </source>
</reference>
<dbReference type="AlphaFoldDB" id="A0AAQ3SIJ2"/>